<dbReference type="RefSeq" id="WP_338238762.1">
    <property type="nucleotide sequence ID" value="NZ_BQKE01000003.1"/>
</dbReference>
<evidence type="ECO:0000313" key="1">
    <source>
        <dbReference type="EMBL" id="GJM63620.1"/>
    </source>
</evidence>
<proteinExistence type="predicted"/>
<protein>
    <recommendedName>
        <fullName evidence="3">Acyloxyacyl hydrolase</fullName>
    </recommendedName>
</protein>
<organism evidence="1 2">
    <name type="scientific">Persicobacter diffluens</name>
    <dbReference type="NCBI Taxonomy" id="981"/>
    <lineage>
        <taxon>Bacteria</taxon>
        <taxon>Pseudomonadati</taxon>
        <taxon>Bacteroidota</taxon>
        <taxon>Cytophagia</taxon>
        <taxon>Cytophagales</taxon>
        <taxon>Persicobacteraceae</taxon>
        <taxon>Persicobacter</taxon>
    </lineage>
</organism>
<evidence type="ECO:0008006" key="3">
    <source>
        <dbReference type="Google" id="ProtNLM"/>
    </source>
</evidence>
<dbReference type="Pfam" id="PF09411">
    <property type="entry name" value="PagL"/>
    <property type="match status" value="1"/>
</dbReference>
<name>A0AAN4W412_9BACT</name>
<dbReference type="InterPro" id="IPR018550">
    <property type="entry name" value="Lipid-A_deacylase-rel"/>
</dbReference>
<accession>A0AAN4W412</accession>
<dbReference type="Gene3D" id="2.40.160.20">
    <property type="match status" value="1"/>
</dbReference>
<dbReference type="EMBL" id="BQKE01000003">
    <property type="protein sequence ID" value="GJM63620.1"/>
    <property type="molecule type" value="Genomic_DNA"/>
</dbReference>
<comment type="caution">
    <text evidence="1">The sequence shown here is derived from an EMBL/GenBank/DDBJ whole genome shotgun (WGS) entry which is preliminary data.</text>
</comment>
<reference evidence="1 2" key="1">
    <citation type="submission" date="2021-12" db="EMBL/GenBank/DDBJ databases">
        <title>Genome sequencing of bacteria with rrn-lacking chromosome and rrn-plasmid.</title>
        <authorList>
            <person name="Anda M."/>
            <person name="Iwasaki W."/>
        </authorList>
    </citation>
    <scope>NUCLEOTIDE SEQUENCE [LARGE SCALE GENOMIC DNA]</scope>
    <source>
        <strain evidence="1 2">NBRC 15940</strain>
    </source>
</reference>
<gene>
    <name evidence="1" type="ORF">PEDI_41720</name>
</gene>
<dbReference type="AlphaFoldDB" id="A0AAN4W412"/>
<sequence length="403" mass="46676">MKNYIWNKLLLLFIPTCLMISPSALSQSRPYQFLRLKSQAGTVMETNSFLKGENSLELPIDYYHSYSLEFGRQTIGDNEWEQNYLFPKYGLGFYSAAFFFQKGEENPNDISAKELGNPLAIYGFFEGPFKRWRKLSWHYRMAFGLTYNWNPYDPEDNPFQIAIGSKKTVYIEGGTYLEYPIAKRWDLMAGFSVTHFSNGATTTPNYGINMLAPYLTVQYNFINEQRNQFEFKDPTPFESENEINIGYAMGMKQITNPSNSELERFPDLGFLVTNINTNFMRRISPKSKIGLGLDLNYDGSNHANIIAGEDGLPIKEDNGLKYKISFGSYAGYELVIDRLSLVMNVGAYFLREHYEDIKPVMYQRLGLKYHVYNDLFAGIYVRAYDFAVADFVEWQIGYRIFKN</sequence>
<keyword evidence="2" id="KW-1185">Reference proteome</keyword>
<evidence type="ECO:0000313" key="2">
    <source>
        <dbReference type="Proteomes" id="UP001310022"/>
    </source>
</evidence>
<dbReference type="Proteomes" id="UP001310022">
    <property type="component" value="Unassembled WGS sequence"/>
</dbReference>